<dbReference type="InterPro" id="IPR005139">
    <property type="entry name" value="PCRF"/>
</dbReference>
<gene>
    <name evidence="6" type="ORF">KUTeg_022847</name>
</gene>
<dbReference type="InterPro" id="IPR045853">
    <property type="entry name" value="Pep_chain_release_fac_I_sf"/>
</dbReference>
<evidence type="ECO:0000313" key="7">
    <source>
        <dbReference type="Proteomes" id="UP001217089"/>
    </source>
</evidence>
<evidence type="ECO:0000256" key="2">
    <source>
        <dbReference type="ARBA" id="ARBA00022481"/>
    </source>
</evidence>
<comment type="similarity">
    <text evidence="1">Belongs to the prokaryotic/mitochondrial release factor family.</text>
</comment>
<evidence type="ECO:0000256" key="4">
    <source>
        <dbReference type="SAM" id="Coils"/>
    </source>
</evidence>
<dbReference type="SMART" id="SM00937">
    <property type="entry name" value="PCRF"/>
    <property type="match status" value="1"/>
</dbReference>
<proteinExistence type="inferred from homology"/>
<reference evidence="6 7" key="1">
    <citation type="submission" date="2022-12" db="EMBL/GenBank/DDBJ databases">
        <title>Chromosome-level genome of Tegillarca granosa.</title>
        <authorList>
            <person name="Kim J."/>
        </authorList>
    </citation>
    <scope>NUCLEOTIDE SEQUENCE [LARGE SCALE GENOMIC DNA]</scope>
    <source>
        <strain evidence="6">Teg-2019</strain>
        <tissue evidence="6">Adductor muscle</tissue>
    </source>
</reference>
<dbReference type="Proteomes" id="UP001217089">
    <property type="component" value="Unassembled WGS sequence"/>
</dbReference>
<keyword evidence="3" id="KW-0648">Protein biosynthesis</keyword>
<dbReference type="Pfam" id="PF03462">
    <property type="entry name" value="PCRF"/>
    <property type="match status" value="1"/>
</dbReference>
<sequence length="404" mass="47746">MADIEGNSYSCSYIIKSLFNTTMHYYLNGPLLNICWLRTCCRSYHHWKLQSILPISSKWHGQELAGFKFKFQPFSHILKTKHNSLLLTARNILCCNRVNNIQRWKLNKPTVTHFCYYSNTVQTVKTSDYRDVFDRYCDSLIEEYERIMSEAADSKLNLDDLHRRQYLAPRIDYLNEWKAKKKEYEEMMEMKKEYENSSEDAKDLISLLKADIEICENDLEDLKSQVHAAVGGSESMLFTSEILVMYLNYIQYKGWSYDRIPKTEKGSRMHTSTMTVSVLPQPKEEERSQIQNKAIAMIKLRTKLYQMQIENQAKKTQSQRKLQVGTANRSEKIRTYNYNQDRVTDHRIHYTKTGIRDLMSGGETLDELINTLNNESKKEIFEEMLHDFEMNEKKKDKLLKKKVS</sequence>
<keyword evidence="2" id="KW-0488">Methylation</keyword>
<evidence type="ECO:0000256" key="3">
    <source>
        <dbReference type="ARBA" id="ARBA00022917"/>
    </source>
</evidence>
<protein>
    <recommendedName>
        <fullName evidence="5">Peptide chain release factor domain-containing protein</fullName>
    </recommendedName>
</protein>
<dbReference type="Pfam" id="PF00472">
    <property type="entry name" value="RF-1"/>
    <property type="match status" value="1"/>
</dbReference>
<dbReference type="PANTHER" id="PTHR43804:SF7">
    <property type="entry name" value="LD18447P"/>
    <property type="match status" value="1"/>
</dbReference>
<comment type="caution">
    <text evidence="6">The sequence shown here is derived from an EMBL/GenBank/DDBJ whole genome shotgun (WGS) entry which is preliminary data.</text>
</comment>
<evidence type="ECO:0000313" key="6">
    <source>
        <dbReference type="EMBL" id="KAJ8298787.1"/>
    </source>
</evidence>
<name>A0ABQ9E4I9_TEGGR</name>
<evidence type="ECO:0000256" key="1">
    <source>
        <dbReference type="ARBA" id="ARBA00010835"/>
    </source>
</evidence>
<dbReference type="InterPro" id="IPR000352">
    <property type="entry name" value="Pep_chain_release_fac_I"/>
</dbReference>
<keyword evidence="7" id="KW-1185">Reference proteome</keyword>
<feature type="domain" description="Peptide chain release factor" evidence="5">
    <location>
        <begin position="186"/>
        <end position="272"/>
    </location>
</feature>
<accession>A0ABQ9E4I9</accession>
<dbReference type="Gene3D" id="3.30.70.1660">
    <property type="match status" value="3"/>
</dbReference>
<evidence type="ECO:0000259" key="5">
    <source>
        <dbReference type="SMART" id="SM00937"/>
    </source>
</evidence>
<feature type="coiled-coil region" evidence="4">
    <location>
        <begin position="174"/>
        <end position="225"/>
    </location>
</feature>
<dbReference type="EMBL" id="JARBDR010000921">
    <property type="protein sequence ID" value="KAJ8298787.1"/>
    <property type="molecule type" value="Genomic_DNA"/>
</dbReference>
<organism evidence="6 7">
    <name type="scientific">Tegillarca granosa</name>
    <name type="common">Malaysian cockle</name>
    <name type="synonym">Anadara granosa</name>
    <dbReference type="NCBI Taxonomy" id="220873"/>
    <lineage>
        <taxon>Eukaryota</taxon>
        <taxon>Metazoa</taxon>
        <taxon>Spiralia</taxon>
        <taxon>Lophotrochozoa</taxon>
        <taxon>Mollusca</taxon>
        <taxon>Bivalvia</taxon>
        <taxon>Autobranchia</taxon>
        <taxon>Pteriomorphia</taxon>
        <taxon>Arcoida</taxon>
        <taxon>Arcoidea</taxon>
        <taxon>Arcidae</taxon>
        <taxon>Tegillarca</taxon>
    </lineage>
</organism>
<dbReference type="InterPro" id="IPR050057">
    <property type="entry name" value="Prokaryotic/Mito_RF"/>
</dbReference>
<dbReference type="PANTHER" id="PTHR43804">
    <property type="entry name" value="LD18447P"/>
    <property type="match status" value="1"/>
</dbReference>
<dbReference type="SUPFAM" id="SSF75620">
    <property type="entry name" value="Release factor"/>
    <property type="match status" value="1"/>
</dbReference>
<keyword evidence="4" id="KW-0175">Coiled coil</keyword>